<keyword evidence="2" id="KW-1185">Reference proteome</keyword>
<proteinExistence type="predicted"/>
<dbReference type="Proteomes" id="UP001159641">
    <property type="component" value="Unassembled WGS sequence"/>
</dbReference>
<gene>
    <name evidence="1" type="ORF">J1605_017249</name>
</gene>
<evidence type="ECO:0000313" key="1">
    <source>
        <dbReference type="EMBL" id="KAJ8797517.1"/>
    </source>
</evidence>
<dbReference type="EMBL" id="JAIQCJ010000212">
    <property type="protein sequence ID" value="KAJ8797517.1"/>
    <property type="molecule type" value="Genomic_DNA"/>
</dbReference>
<accession>A0AB34HZC8</accession>
<protein>
    <submittedName>
        <fullName evidence="1">Uncharacterized protein</fullName>
    </submittedName>
</protein>
<organism evidence="1 2">
    <name type="scientific">Eschrichtius robustus</name>
    <name type="common">California gray whale</name>
    <name type="synonym">Eschrichtius gibbosus</name>
    <dbReference type="NCBI Taxonomy" id="9764"/>
    <lineage>
        <taxon>Eukaryota</taxon>
        <taxon>Metazoa</taxon>
        <taxon>Chordata</taxon>
        <taxon>Craniata</taxon>
        <taxon>Vertebrata</taxon>
        <taxon>Euteleostomi</taxon>
        <taxon>Mammalia</taxon>
        <taxon>Eutheria</taxon>
        <taxon>Laurasiatheria</taxon>
        <taxon>Artiodactyla</taxon>
        <taxon>Whippomorpha</taxon>
        <taxon>Cetacea</taxon>
        <taxon>Mysticeti</taxon>
        <taxon>Eschrichtiidae</taxon>
        <taxon>Eschrichtius</taxon>
    </lineage>
</organism>
<comment type="caution">
    <text evidence="1">The sequence shown here is derived from an EMBL/GenBank/DDBJ whole genome shotgun (WGS) entry which is preliminary data.</text>
</comment>
<dbReference type="AlphaFoldDB" id="A0AB34HZC8"/>
<reference evidence="1 2" key="1">
    <citation type="submission" date="2022-11" db="EMBL/GenBank/DDBJ databases">
        <title>Whole genome sequence of Eschrichtius robustus ER-17-0199.</title>
        <authorList>
            <person name="Bruniche-Olsen A."/>
            <person name="Black A.N."/>
            <person name="Fields C.J."/>
            <person name="Walden K."/>
            <person name="Dewoody J.A."/>
        </authorList>
    </citation>
    <scope>NUCLEOTIDE SEQUENCE [LARGE SCALE GENOMIC DNA]</scope>
    <source>
        <strain evidence="1">ER-17-0199</strain>
        <tissue evidence="1">Blubber</tissue>
    </source>
</reference>
<sequence>MGSLTLPSWMHSSETSPLG</sequence>
<evidence type="ECO:0000313" key="2">
    <source>
        <dbReference type="Proteomes" id="UP001159641"/>
    </source>
</evidence>
<name>A0AB34HZC8_ESCRO</name>